<organism evidence="2 3">
    <name type="scientific">Gimesia aquarii</name>
    <dbReference type="NCBI Taxonomy" id="2527964"/>
    <lineage>
        <taxon>Bacteria</taxon>
        <taxon>Pseudomonadati</taxon>
        <taxon>Planctomycetota</taxon>
        <taxon>Planctomycetia</taxon>
        <taxon>Planctomycetales</taxon>
        <taxon>Planctomycetaceae</taxon>
        <taxon>Gimesia</taxon>
    </lineage>
</organism>
<evidence type="ECO:0000313" key="3">
    <source>
        <dbReference type="Proteomes" id="UP000318384"/>
    </source>
</evidence>
<dbReference type="InterPro" id="IPR045584">
    <property type="entry name" value="Pilin-like"/>
</dbReference>
<accession>A0A517X1Q1</accession>
<sequence>MAINSKTNRFWEIFTILVIIGILCLLLIPDVQQAVNSGPRERFRNQMKAVGLALHQYQDAYGCLPPAALKGEEGTPMHSWRALLLPLLEPYFKTKSRPYGYQFDEPSDSETNQKIASQNPHFYRFIITRDDNTKRTSKLVAIIDKSTYWNPAIDCHRLVSGNKAEKRIILMEVPGLKSLWNEPTDFTLDELQTLIEENAFATYGSHVLFDNGEVTWLSPDDITVQKMHKLLNIESKSQLAD</sequence>
<protein>
    <recommendedName>
        <fullName evidence="1">DUF1559 domain-containing protein</fullName>
    </recommendedName>
</protein>
<evidence type="ECO:0000313" key="2">
    <source>
        <dbReference type="EMBL" id="QDU11437.1"/>
    </source>
</evidence>
<dbReference type="InterPro" id="IPR011453">
    <property type="entry name" value="DUF1559"/>
</dbReference>
<dbReference type="Pfam" id="PF07596">
    <property type="entry name" value="SBP_bac_10"/>
    <property type="match status" value="1"/>
</dbReference>
<dbReference type="EMBL" id="CP037422">
    <property type="protein sequence ID" value="QDU11437.1"/>
    <property type="molecule type" value="Genomic_DNA"/>
</dbReference>
<name>A0A517X1Q1_9PLAN</name>
<keyword evidence="3" id="KW-1185">Reference proteome</keyword>
<feature type="domain" description="DUF1559" evidence="1">
    <location>
        <begin position="45"/>
        <end position="89"/>
    </location>
</feature>
<evidence type="ECO:0000259" key="1">
    <source>
        <dbReference type="Pfam" id="PF07596"/>
    </source>
</evidence>
<dbReference type="PANTHER" id="PTHR30093">
    <property type="entry name" value="GENERAL SECRETION PATHWAY PROTEIN G"/>
    <property type="match status" value="1"/>
</dbReference>
<dbReference type="Proteomes" id="UP000318384">
    <property type="component" value="Chromosome"/>
</dbReference>
<dbReference type="SUPFAM" id="SSF54523">
    <property type="entry name" value="Pili subunits"/>
    <property type="match status" value="1"/>
</dbReference>
<reference evidence="2 3" key="1">
    <citation type="submission" date="2019-03" db="EMBL/GenBank/DDBJ databases">
        <title>Deep-cultivation of Planctomycetes and their phenomic and genomic characterization uncovers novel biology.</title>
        <authorList>
            <person name="Wiegand S."/>
            <person name="Jogler M."/>
            <person name="Boedeker C."/>
            <person name="Pinto D."/>
            <person name="Vollmers J."/>
            <person name="Rivas-Marin E."/>
            <person name="Kohn T."/>
            <person name="Peeters S.H."/>
            <person name="Heuer A."/>
            <person name="Rast P."/>
            <person name="Oberbeckmann S."/>
            <person name="Bunk B."/>
            <person name="Jeske O."/>
            <person name="Meyerdierks A."/>
            <person name="Storesund J.E."/>
            <person name="Kallscheuer N."/>
            <person name="Luecker S."/>
            <person name="Lage O.M."/>
            <person name="Pohl T."/>
            <person name="Merkel B.J."/>
            <person name="Hornburger P."/>
            <person name="Mueller R.-W."/>
            <person name="Bruemmer F."/>
            <person name="Labrenz M."/>
            <person name="Spormann A.M."/>
            <person name="Op den Camp H."/>
            <person name="Overmann J."/>
            <person name="Amann R."/>
            <person name="Jetten M.S.M."/>
            <person name="Mascher T."/>
            <person name="Medema M.H."/>
            <person name="Devos D.P."/>
            <person name="Kaster A.-K."/>
            <person name="Ovreas L."/>
            <person name="Rohde M."/>
            <person name="Galperin M.Y."/>
            <person name="Jogler C."/>
        </authorList>
    </citation>
    <scope>NUCLEOTIDE SEQUENCE [LARGE SCALE GENOMIC DNA]</scope>
    <source>
        <strain evidence="2 3">V202</strain>
    </source>
</reference>
<dbReference type="RefSeq" id="WP_145179227.1">
    <property type="nucleotide sequence ID" value="NZ_CP037422.1"/>
</dbReference>
<gene>
    <name evidence="2" type="ORF">V202x_48590</name>
</gene>
<proteinExistence type="predicted"/>
<dbReference type="OrthoDB" id="285651at2"/>
<dbReference type="AlphaFoldDB" id="A0A517X1Q1"/>
<dbReference type="PANTHER" id="PTHR30093:SF2">
    <property type="entry name" value="TYPE II SECRETION SYSTEM PROTEIN H"/>
    <property type="match status" value="1"/>
</dbReference>